<dbReference type="GO" id="GO:0008168">
    <property type="term" value="F:methyltransferase activity"/>
    <property type="evidence" value="ECO:0007669"/>
    <property type="project" value="UniProtKB-KW"/>
</dbReference>
<keyword evidence="4" id="KW-0489">Methyltransferase</keyword>
<dbReference type="CDD" id="cd09281">
    <property type="entry name" value="UPF0066"/>
    <property type="match status" value="1"/>
</dbReference>
<dbReference type="InterPro" id="IPR041369">
    <property type="entry name" value="TrmO_C"/>
</dbReference>
<dbReference type="EMBL" id="UGQS01000002">
    <property type="protein sequence ID" value="STZ77185.1"/>
    <property type="molecule type" value="Genomic_DNA"/>
</dbReference>
<reference evidence="4 5" key="1">
    <citation type="submission" date="2018-06" db="EMBL/GenBank/DDBJ databases">
        <authorList>
            <consortium name="Pathogen Informatics"/>
            <person name="Doyle S."/>
        </authorList>
    </citation>
    <scope>NUCLEOTIDE SEQUENCE [LARGE SCALE GENOMIC DNA]</scope>
    <source>
        <strain evidence="4 5">NCTC10295</strain>
    </source>
</reference>
<dbReference type="PANTHER" id="PTHR12818">
    <property type="entry name" value="TRNA (ADENINE(37)-N6)-METHYLTRANSFERASE"/>
    <property type="match status" value="1"/>
</dbReference>
<name>A0A378UIR3_BERDE</name>
<dbReference type="InterPro" id="IPR036414">
    <property type="entry name" value="YaeB_N_sf"/>
</dbReference>
<dbReference type="NCBIfam" id="TIGR00104">
    <property type="entry name" value="tRNA_TsaA"/>
    <property type="match status" value="1"/>
</dbReference>
<dbReference type="InterPro" id="IPR023370">
    <property type="entry name" value="TrmO-like_N"/>
</dbReference>
<evidence type="ECO:0000313" key="5">
    <source>
        <dbReference type="Proteomes" id="UP000254651"/>
    </source>
</evidence>
<dbReference type="PROSITE" id="PS01318">
    <property type="entry name" value="TSAA_1"/>
    <property type="match status" value="1"/>
</dbReference>
<dbReference type="PROSITE" id="PS51668">
    <property type="entry name" value="TSAA_2"/>
    <property type="match status" value="1"/>
</dbReference>
<evidence type="ECO:0000313" key="4">
    <source>
        <dbReference type="EMBL" id="STZ77185.1"/>
    </source>
</evidence>
<dbReference type="InterPro" id="IPR023368">
    <property type="entry name" value="UPF0066_cons_site"/>
</dbReference>
<dbReference type="Gene3D" id="2.40.30.70">
    <property type="entry name" value="YaeB-like"/>
    <property type="match status" value="1"/>
</dbReference>
<sequence length="235" mass="25798">MPFSIFQTATAMQHTIAAIATARSPYKQKFGIARQPGLVPAAEVCIELQPEFNADSVRGLADFEYLWISFIFHDAVSEGWSPLVRPPRLGGRQKMGVFATRSPHRPNHLGLSLLKLERIETGKTVKLYCSGADLLDGTPIVDIKPYIPFVEAKPEAASGFVSGKPQELAVIWANGIGADLPANERALIAQSIAQDPRPAYQDIPERVYVMNISAYEVKFQIQNDTATVIAVEYAD</sequence>
<dbReference type="Proteomes" id="UP000254651">
    <property type="component" value="Unassembled WGS sequence"/>
</dbReference>
<dbReference type="GO" id="GO:0032259">
    <property type="term" value="P:methylation"/>
    <property type="evidence" value="ECO:0007669"/>
    <property type="project" value="UniProtKB-KW"/>
</dbReference>
<dbReference type="InterPro" id="IPR036413">
    <property type="entry name" value="YaeB-like_sf"/>
</dbReference>
<dbReference type="Pfam" id="PF01980">
    <property type="entry name" value="TrmO_N"/>
    <property type="match status" value="1"/>
</dbReference>
<protein>
    <submittedName>
        <fullName evidence="4">Putative methyltransferase, YaeB/AF_0241 family</fullName>
    </submittedName>
</protein>
<dbReference type="SUPFAM" id="SSF118196">
    <property type="entry name" value="YaeB-like"/>
    <property type="match status" value="1"/>
</dbReference>
<feature type="domain" description="TsaA-like" evidence="3">
    <location>
        <begin position="16"/>
        <end position="155"/>
    </location>
</feature>
<dbReference type="Pfam" id="PF18389">
    <property type="entry name" value="TrmO_C"/>
    <property type="match status" value="1"/>
</dbReference>
<organism evidence="4 5">
    <name type="scientific">Bergeriella denitrificans</name>
    <name type="common">Neisseria denitrificans</name>
    <dbReference type="NCBI Taxonomy" id="494"/>
    <lineage>
        <taxon>Bacteria</taxon>
        <taxon>Pseudomonadati</taxon>
        <taxon>Pseudomonadota</taxon>
        <taxon>Betaproteobacteria</taxon>
        <taxon>Neisseriales</taxon>
        <taxon>Neisseriaceae</taxon>
        <taxon>Bergeriella</taxon>
    </lineage>
</organism>
<dbReference type="AlphaFoldDB" id="A0A378UIR3"/>
<comment type="similarity">
    <text evidence="2">Belongs to the tRNA methyltransferase O family.</text>
</comment>
<proteinExistence type="inferred from homology"/>
<accession>A0A378UIR3</accession>
<keyword evidence="1" id="KW-0949">S-adenosyl-L-methionine</keyword>
<dbReference type="InterPro" id="IPR040372">
    <property type="entry name" value="YaeB-like"/>
</dbReference>
<gene>
    <name evidence="4" type="primary">yaeB</name>
    <name evidence="4" type="ORF">NCTC10295_01993</name>
</gene>
<keyword evidence="4" id="KW-0808">Transferase</keyword>
<keyword evidence="5" id="KW-1185">Reference proteome</keyword>
<dbReference type="PANTHER" id="PTHR12818:SF0">
    <property type="entry name" value="TRNA (ADENINE(37)-N6)-METHYLTRANSFERASE"/>
    <property type="match status" value="1"/>
</dbReference>
<evidence type="ECO:0000259" key="3">
    <source>
        <dbReference type="PROSITE" id="PS51668"/>
    </source>
</evidence>
<evidence type="ECO:0000256" key="1">
    <source>
        <dbReference type="ARBA" id="ARBA00022691"/>
    </source>
</evidence>
<evidence type="ECO:0000256" key="2">
    <source>
        <dbReference type="ARBA" id="ARBA00033753"/>
    </source>
</evidence>
<dbReference type="Gene3D" id="3.30.2310.10">
    <property type="entry name" value="YaeB-like"/>
    <property type="match status" value="1"/>
</dbReference>